<dbReference type="GeneID" id="104985959"/>
<reference evidence="3" key="1">
    <citation type="submission" date="2025-08" db="UniProtKB">
        <authorList>
            <consortium name="RefSeq"/>
        </authorList>
    </citation>
    <scope>IDENTIFICATION</scope>
    <source>
        <tissue evidence="3">Blood</tissue>
    </source>
</reference>
<protein>
    <submittedName>
        <fullName evidence="3">KRAB domain-containing protein 4-like</fullName>
    </submittedName>
</protein>
<dbReference type="KEGG" id="bbis:104985959"/>
<accession>A0A6P3H657</accession>
<evidence type="ECO:0000313" key="2">
    <source>
        <dbReference type="Proteomes" id="UP000515208"/>
    </source>
</evidence>
<dbReference type="OrthoDB" id="9808183at2759"/>
<evidence type="ECO:0000259" key="1">
    <source>
        <dbReference type="PROSITE" id="PS50805"/>
    </source>
</evidence>
<dbReference type="Proteomes" id="UP000515208">
    <property type="component" value="Unplaced"/>
</dbReference>
<dbReference type="PANTHER" id="PTHR23232:SF98">
    <property type="entry name" value="KRAB DOMAIN-CONTAINING PROTEIN 4"/>
    <property type="match status" value="1"/>
</dbReference>
<dbReference type="CDD" id="cd07765">
    <property type="entry name" value="KRAB_A-box"/>
    <property type="match status" value="1"/>
</dbReference>
<dbReference type="AlphaFoldDB" id="A0A6P3H657"/>
<evidence type="ECO:0000313" key="3">
    <source>
        <dbReference type="RefSeq" id="XP_010834652.1"/>
    </source>
</evidence>
<feature type="non-terminal residue" evidence="3">
    <location>
        <position position="1"/>
    </location>
</feature>
<feature type="domain" description="KRAB" evidence="1">
    <location>
        <begin position="3"/>
        <end position="74"/>
    </location>
</feature>
<keyword evidence="2" id="KW-1185">Reference proteome</keyword>
<dbReference type="InterPro" id="IPR036051">
    <property type="entry name" value="KRAB_dom_sf"/>
</dbReference>
<gene>
    <name evidence="3" type="primary">LOC104985959</name>
</gene>
<proteinExistence type="predicted"/>
<dbReference type="GO" id="GO:0006355">
    <property type="term" value="P:regulation of DNA-templated transcription"/>
    <property type="evidence" value="ECO:0007669"/>
    <property type="project" value="InterPro"/>
</dbReference>
<dbReference type="Pfam" id="PF01352">
    <property type="entry name" value="KRAB"/>
    <property type="match status" value="1"/>
</dbReference>
<organism evidence="2 3">
    <name type="scientific">Bison bison bison</name>
    <name type="common">North American plains bison</name>
    <dbReference type="NCBI Taxonomy" id="43346"/>
    <lineage>
        <taxon>Eukaryota</taxon>
        <taxon>Metazoa</taxon>
        <taxon>Chordata</taxon>
        <taxon>Craniata</taxon>
        <taxon>Vertebrata</taxon>
        <taxon>Euteleostomi</taxon>
        <taxon>Mammalia</taxon>
        <taxon>Eutheria</taxon>
        <taxon>Laurasiatheria</taxon>
        <taxon>Artiodactyla</taxon>
        <taxon>Ruminantia</taxon>
        <taxon>Pecora</taxon>
        <taxon>Bovidae</taxon>
        <taxon>Bovinae</taxon>
        <taxon>Bison</taxon>
    </lineage>
</organism>
<dbReference type="SMART" id="SM00349">
    <property type="entry name" value="KRAB"/>
    <property type="match status" value="1"/>
</dbReference>
<dbReference type="Gene3D" id="6.10.140.140">
    <property type="match status" value="1"/>
</dbReference>
<dbReference type="RefSeq" id="XP_010834652.1">
    <property type="nucleotide sequence ID" value="XM_010836350.1"/>
</dbReference>
<name>A0A6P3H657_BISBB</name>
<dbReference type="InterPro" id="IPR001909">
    <property type="entry name" value="KRAB"/>
</dbReference>
<dbReference type="PANTHER" id="PTHR23232">
    <property type="entry name" value="KRAB DOMAIN C2H2 ZINC FINGER"/>
    <property type="match status" value="1"/>
</dbReference>
<dbReference type="InterPro" id="IPR050169">
    <property type="entry name" value="Krueppel_C2H2_ZnF"/>
</dbReference>
<dbReference type="PROSITE" id="PS50805">
    <property type="entry name" value="KRAB"/>
    <property type="match status" value="1"/>
</dbReference>
<sequence length="122" mass="13687">ETLTFRDVFVDFTQEEWQQLDAAQKNLHRDVMLENYSHPVSVGYLVAQPHGIFRLGQGEEEAGMAAGESPLWSCPGKPMSGQGLRGGGPYHSSIYFIFLAPEETSWIPENKFKLPQAQPHQV</sequence>
<dbReference type="SUPFAM" id="SSF109640">
    <property type="entry name" value="KRAB domain (Kruppel-associated box)"/>
    <property type="match status" value="1"/>
</dbReference>